<reference evidence="8 9" key="1">
    <citation type="submission" date="2020-08" db="EMBL/GenBank/DDBJ databases">
        <title>Sequencing the genomes of 1000 actinobacteria strains.</title>
        <authorList>
            <person name="Klenk H.-P."/>
        </authorList>
    </citation>
    <scope>NUCLEOTIDE SEQUENCE [LARGE SCALE GENOMIC DNA]</scope>
    <source>
        <strain evidence="8 9">DSM 102030</strain>
    </source>
</reference>
<keyword evidence="9" id="KW-1185">Reference proteome</keyword>
<dbReference type="Gene3D" id="3.30.1060.10">
    <property type="entry name" value="Peptide methionine sulphoxide reductase MsrA"/>
    <property type="match status" value="1"/>
</dbReference>
<dbReference type="InterPro" id="IPR036509">
    <property type="entry name" value="Met_Sox_Rdtase_MsrA_sf"/>
</dbReference>
<protein>
    <recommendedName>
        <fullName evidence="5">Peptide methionine sulfoxide reductase MsrA</fullName>
        <shortName evidence="5">Protein-methionine-S-oxide reductase</shortName>
        <ecNumber evidence="5">1.8.4.11</ecNumber>
    </recommendedName>
    <alternativeName>
        <fullName evidence="5">Peptide-methionine (S)-S-oxide reductase</fullName>
        <shortName evidence="5">Peptide Met(O) reductase</shortName>
    </alternativeName>
</protein>
<evidence type="ECO:0000256" key="1">
    <source>
        <dbReference type="ARBA" id="ARBA00005591"/>
    </source>
</evidence>
<dbReference type="GO" id="GO:0034599">
    <property type="term" value="P:cellular response to oxidative stress"/>
    <property type="evidence" value="ECO:0007669"/>
    <property type="project" value="TreeGrafter"/>
</dbReference>
<dbReference type="FunFam" id="3.30.1060.10:FF:000001">
    <property type="entry name" value="Peptide methionine sulfoxide reductase MsrA"/>
    <property type="match status" value="1"/>
</dbReference>
<sequence length="221" mass="24006">MFGNTMTMVDPARALPGRDTPIPAPPRHEVLGTAMTPPYPEGSEIADFGMGCFWGVERMFWRLGAENGIITTAVGYAGGYTPNPTYEEVCTGRTGHTEAVRVVFDPTRISYTDLLKVFWEGHDPTQGMRQGNDAGTQYRSMILYHSDEQKSAAEQSRELFQPVLTRAGYGTITTEITAAGPFYFAEGYHQQYLSDAKNPNGYCGVDGTGAACPVGVARAKG</sequence>
<evidence type="ECO:0000259" key="7">
    <source>
        <dbReference type="Pfam" id="PF01625"/>
    </source>
</evidence>
<feature type="domain" description="Peptide methionine sulphoxide reductase MsrA" evidence="7">
    <location>
        <begin position="47"/>
        <end position="203"/>
    </location>
</feature>
<evidence type="ECO:0000256" key="4">
    <source>
        <dbReference type="ARBA" id="ARBA00048782"/>
    </source>
</evidence>
<evidence type="ECO:0000313" key="9">
    <source>
        <dbReference type="Proteomes" id="UP000523007"/>
    </source>
</evidence>
<dbReference type="InterPro" id="IPR050162">
    <property type="entry name" value="MsrA_MetSO_reductase"/>
</dbReference>
<feature type="active site" evidence="5">
    <location>
        <position position="52"/>
    </location>
</feature>
<comment type="caution">
    <text evidence="8">The sequence shown here is derived from an EMBL/GenBank/DDBJ whole genome shotgun (WGS) entry which is preliminary data.</text>
</comment>
<dbReference type="HAMAP" id="MF_01401">
    <property type="entry name" value="MsrA"/>
    <property type="match status" value="1"/>
</dbReference>
<dbReference type="NCBIfam" id="TIGR00401">
    <property type="entry name" value="msrA"/>
    <property type="match status" value="1"/>
</dbReference>
<evidence type="ECO:0000256" key="6">
    <source>
        <dbReference type="SAM" id="MobiDB-lite"/>
    </source>
</evidence>
<dbReference type="PANTHER" id="PTHR42799:SF2">
    <property type="entry name" value="MITOCHONDRIAL PEPTIDE METHIONINE SULFOXIDE REDUCTASE"/>
    <property type="match status" value="1"/>
</dbReference>
<feature type="region of interest" description="Disordered" evidence="6">
    <location>
        <begin position="1"/>
        <end position="23"/>
    </location>
</feature>
<dbReference type="GO" id="GO:0005737">
    <property type="term" value="C:cytoplasm"/>
    <property type="evidence" value="ECO:0007669"/>
    <property type="project" value="TreeGrafter"/>
</dbReference>
<gene>
    <name evidence="5" type="primary">msrA</name>
    <name evidence="8" type="ORF">F4561_000133</name>
</gene>
<dbReference type="Proteomes" id="UP000523007">
    <property type="component" value="Unassembled WGS sequence"/>
</dbReference>
<dbReference type="PANTHER" id="PTHR42799">
    <property type="entry name" value="MITOCHONDRIAL PEPTIDE METHIONINE SULFOXIDE REDUCTASE"/>
    <property type="match status" value="1"/>
</dbReference>
<comment type="similarity">
    <text evidence="1 5">Belongs to the MsrA Met sulfoxide reductase family.</text>
</comment>
<comment type="function">
    <text evidence="5">Has an important function as a repair enzyme for proteins that have been inactivated by oxidation. Catalyzes the reversible oxidation-reduction of methionine sulfoxide in proteins to methionine.</text>
</comment>
<dbReference type="AlphaFoldDB" id="A0A7W7RC80"/>
<evidence type="ECO:0000256" key="2">
    <source>
        <dbReference type="ARBA" id="ARBA00023002"/>
    </source>
</evidence>
<comment type="catalytic activity">
    <reaction evidence="3 5">
        <text>L-methionyl-[protein] + [thioredoxin]-disulfide + H2O = L-methionyl-(S)-S-oxide-[protein] + [thioredoxin]-dithiol</text>
        <dbReference type="Rhea" id="RHEA:14217"/>
        <dbReference type="Rhea" id="RHEA-COMP:10698"/>
        <dbReference type="Rhea" id="RHEA-COMP:10700"/>
        <dbReference type="Rhea" id="RHEA-COMP:12313"/>
        <dbReference type="Rhea" id="RHEA-COMP:12315"/>
        <dbReference type="ChEBI" id="CHEBI:15377"/>
        <dbReference type="ChEBI" id="CHEBI:16044"/>
        <dbReference type="ChEBI" id="CHEBI:29950"/>
        <dbReference type="ChEBI" id="CHEBI:44120"/>
        <dbReference type="ChEBI" id="CHEBI:50058"/>
        <dbReference type="EC" id="1.8.4.11"/>
    </reaction>
</comment>
<dbReference type="EMBL" id="JACHJT010000001">
    <property type="protein sequence ID" value="MBB4929313.1"/>
    <property type="molecule type" value="Genomic_DNA"/>
</dbReference>
<evidence type="ECO:0000313" key="8">
    <source>
        <dbReference type="EMBL" id="MBB4929313.1"/>
    </source>
</evidence>
<dbReference type="InterPro" id="IPR002569">
    <property type="entry name" value="Met_Sox_Rdtase_MsrA_dom"/>
</dbReference>
<evidence type="ECO:0000256" key="3">
    <source>
        <dbReference type="ARBA" id="ARBA00047806"/>
    </source>
</evidence>
<dbReference type="RefSeq" id="WP_184573685.1">
    <property type="nucleotide sequence ID" value="NZ_JACHJT010000001.1"/>
</dbReference>
<accession>A0A7W7RC80</accession>
<dbReference type="Pfam" id="PF01625">
    <property type="entry name" value="PMSR"/>
    <property type="match status" value="1"/>
</dbReference>
<organism evidence="8 9">
    <name type="scientific">Lipingzhangella halophila</name>
    <dbReference type="NCBI Taxonomy" id="1783352"/>
    <lineage>
        <taxon>Bacteria</taxon>
        <taxon>Bacillati</taxon>
        <taxon>Actinomycetota</taxon>
        <taxon>Actinomycetes</taxon>
        <taxon>Streptosporangiales</taxon>
        <taxon>Nocardiopsidaceae</taxon>
        <taxon>Lipingzhangella</taxon>
    </lineage>
</organism>
<evidence type="ECO:0000256" key="5">
    <source>
        <dbReference type="HAMAP-Rule" id="MF_01401"/>
    </source>
</evidence>
<name>A0A7W7RC80_9ACTN</name>
<dbReference type="EC" id="1.8.4.11" evidence="5"/>
<proteinExistence type="inferred from homology"/>
<comment type="catalytic activity">
    <reaction evidence="4 5">
        <text>[thioredoxin]-disulfide + L-methionine + H2O = L-methionine (S)-S-oxide + [thioredoxin]-dithiol</text>
        <dbReference type="Rhea" id="RHEA:19993"/>
        <dbReference type="Rhea" id="RHEA-COMP:10698"/>
        <dbReference type="Rhea" id="RHEA-COMP:10700"/>
        <dbReference type="ChEBI" id="CHEBI:15377"/>
        <dbReference type="ChEBI" id="CHEBI:29950"/>
        <dbReference type="ChEBI" id="CHEBI:50058"/>
        <dbReference type="ChEBI" id="CHEBI:57844"/>
        <dbReference type="ChEBI" id="CHEBI:58772"/>
        <dbReference type="EC" id="1.8.4.11"/>
    </reaction>
</comment>
<keyword evidence="2 5" id="KW-0560">Oxidoreductase</keyword>
<dbReference type="GO" id="GO:0008113">
    <property type="term" value="F:peptide-methionine (S)-S-oxide reductase activity"/>
    <property type="evidence" value="ECO:0007669"/>
    <property type="project" value="UniProtKB-UniRule"/>
</dbReference>
<dbReference type="SUPFAM" id="SSF55068">
    <property type="entry name" value="Peptide methionine sulfoxide reductase"/>
    <property type="match status" value="1"/>
</dbReference>